<dbReference type="AlphaFoldDB" id="A0A6B1DY98"/>
<dbReference type="Gene3D" id="3.40.190.10">
    <property type="entry name" value="Periplasmic binding protein-like II"/>
    <property type="match status" value="1"/>
</dbReference>
<dbReference type="SUPFAM" id="SSF53850">
    <property type="entry name" value="Periplasmic binding protein-like II"/>
    <property type="match status" value="1"/>
</dbReference>
<dbReference type="InterPro" id="IPR006059">
    <property type="entry name" value="SBP"/>
</dbReference>
<feature type="region of interest" description="Disordered" evidence="1">
    <location>
        <begin position="1"/>
        <end position="22"/>
    </location>
</feature>
<dbReference type="PROSITE" id="PS51318">
    <property type="entry name" value="TAT"/>
    <property type="match status" value="1"/>
</dbReference>
<dbReference type="InterPro" id="IPR006311">
    <property type="entry name" value="TAT_signal"/>
</dbReference>
<name>A0A6B1DY98_9CHLR</name>
<organism evidence="2">
    <name type="scientific">Caldilineaceae bacterium SB0662_bin_9</name>
    <dbReference type="NCBI Taxonomy" id="2605258"/>
    <lineage>
        <taxon>Bacteria</taxon>
        <taxon>Bacillati</taxon>
        <taxon>Chloroflexota</taxon>
        <taxon>Caldilineae</taxon>
        <taxon>Caldilineales</taxon>
        <taxon>Caldilineaceae</taxon>
    </lineage>
</organism>
<dbReference type="PANTHER" id="PTHR43649:SF12">
    <property type="entry name" value="DIACETYLCHITOBIOSE BINDING PROTEIN DASA"/>
    <property type="match status" value="1"/>
</dbReference>
<comment type="caution">
    <text evidence="2">The sequence shown here is derived from an EMBL/GenBank/DDBJ whole genome shotgun (WGS) entry which is preliminary data.</text>
</comment>
<feature type="compositionally biased region" description="Acidic residues" evidence="1">
    <location>
        <begin position="12"/>
        <end position="22"/>
    </location>
</feature>
<evidence type="ECO:0000256" key="1">
    <source>
        <dbReference type="SAM" id="MobiDB-lite"/>
    </source>
</evidence>
<gene>
    <name evidence="2" type="ORF">F4Y08_15465</name>
</gene>
<dbReference type="EMBL" id="VXPY01000109">
    <property type="protein sequence ID" value="MYD91705.1"/>
    <property type="molecule type" value="Genomic_DNA"/>
</dbReference>
<dbReference type="NCBIfam" id="TIGR01409">
    <property type="entry name" value="TAT_signal_seq"/>
    <property type="match status" value="1"/>
</dbReference>
<protein>
    <submittedName>
        <fullName evidence="2">Extracellular solute-binding protein</fullName>
    </submittedName>
</protein>
<dbReference type="InterPro" id="IPR019546">
    <property type="entry name" value="TAT_signal_bac_arc"/>
</dbReference>
<dbReference type="Pfam" id="PF13416">
    <property type="entry name" value="SBP_bac_8"/>
    <property type="match status" value="1"/>
</dbReference>
<accession>A0A6B1DY98</accession>
<sequence length="512" mass="57128">MERRALSSGLEDRDDAGQESESDADFPFATIITVRQRPYWYQRKGRRAMGVCLANQWRQSPREDQMSISRRSFLKTAATASAVGVLAACVPAAPSADGEAAAESIKIVFVTTESSDSSAVLYDPIKTEFQEENPEIEIEFLGVVGAGGWGGYFDKLSVIIAGGETVDMGKIPTEGGRLAVARNLIRPLDEYIQATPELDDYFNDVSAELASVFVYGGKTYGLPYDYNNMMIWFNITRLAEEGLEMPPEDWTFGDFREYAAALTRKDGANTTHYGFSFWTSPFGLCPWLFNNGLEGIMGGDDLSVPLQGDPAYAEVIQLLYDMMYVDETVPKPDAQNTGNFEAGTQAMMMAGRWPLSGFLQNDFRDWDVQYWPKGTRRVTEVGCGSWPIFLASEHPEAAWKFETKLLQRDSIAYFVSTGANIPSLRSVGYSEEFLALHDRSGRLWYESIDRDDIPVMSVTSPPEFSEMEQISNRYLSQVFANELGIAEALASTEQELNDMVARRPEDWAAKFA</sequence>
<dbReference type="PANTHER" id="PTHR43649">
    <property type="entry name" value="ARABINOSE-BINDING PROTEIN-RELATED"/>
    <property type="match status" value="1"/>
</dbReference>
<evidence type="ECO:0000313" key="2">
    <source>
        <dbReference type="EMBL" id="MYD91705.1"/>
    </source>
</evidence>
<reference evidence="2" key="1">
    <citation type="submission" date="2019-09" db="EMBL/GenBank/DDBJ databases">
        <title>Characterisation of the sponge microbiome using genome-centric metagenomics.</title>
        <authorList>
            <person name="Engelberts J.P."/>
            <person name="Robbins S.J."/>
            <person name="De Goeij J.M."/>
            <person name="Aranda M."/>
            <person name="Bell S.C."/>
            <person name="Webster N.S."/>
        </authorList>
    </citation>
    <scope>NUCLEOTIDE SEQUENCE</scope>
    <source>
        <strain evidence="2">SB0662_bin_9</strain>
    </source>
</reference>
<proteinExistence type="predicted"/>
<dbReference type="InterPro" id="IPR050490">
    <property type="entry name" value="Bact_solute-bd_prot1"/>
</dbReference>